<dbReference type="PANTHER" id="PTHR33545:SF10">
    <property type="entry name" value="UPF0750 MEMBRANE PROTEIN YPJC"/>
    <property type="match status" value="1"/>
</dbReference>
<evidence type="ECO:0000256" key="3">
    <source>
        <dbReference type="ARBA" id="ARBA00022692"/>
    </source>
</evidence>
<accession>A0A6N7XBP9</accession>
<proteinExistence type="predicted"/>
<dbReference type="AlphaFoldDB" id="A0A6N7XBP9"/>
<dbReference type="EMBL" id="VUNE01000001">
    <property type="protein sequence ID" value="MST62106.1"/>
    <property type="molecule type" value="Genomic_DNA"/>
</dbReference>
<reference evidence="7 8" key="1">
    <citation type="submission" date="2019-08" db="EMBL/GenBank/DDBJ databases">
        <title>In-depth cultivation of the pig gut microbiome towards novel bacterial diversity and tailored functional studies.</title>
        <authorList>
            <person name="Wylensek D."/>
            <person name="Hitch T.C.A."/>
            <person name="Clavel T."/>
        </authorList>
    </citation>
    <scope>NUCLEOTIDE SEQUENCE [LARGE SCALE GENOMIC DNA]</scope>
    <source>
        <strain evidence="7 8">WCA-SAB-591-4A-A</strain>
    </source>
</reference>
<comment type="subcellular location">
    <subcellularLocation>
        <location evidence="1">Cell membrane</location>
        <topology evidence="1">Multi-pass membrane protein</topology>
    </subcellularLocation>
</comment>
<dbReference type="Pfam" id="PF02588">
    <property type="entry name" value="YitT_membrane"/>
    <property type="match status" value="1"/>
</dbReference>
<organism evidence="7 8">
    <name type="scientific">Peptostreptococcus porci</name>
    <dbReference type="NCBI Taxonomy" id="2652282"/>
    <lineage>
        <taxon>Bacteria</taxon>
        <taxon>Bacillati</taxon>
        <taxon>Bacillota</taxon>
        <taxon>Clostridia</taxon>
        <taxon>Peptostreptococcales</taxon>
        <taxon>Peptostreptococcaceae</taxon>
        <taxon>Peptostreptococcus</taxon>
    </lineage>
</organism>
<gene>
    <name evidence="7" type="ORF">FYJ71_03840</name>
</gene>
<keyword evidence="5 6" id="KW-0472">Membrane</keyword>
<dbReference type="InterPro" id="IPR003740">
    <property type="entry name" value="YitT"/>
</dbReference>
<keyword evidence="3 6" id="KW-0812">Transmembrane</keyword>
<keyword evidence="4 6" id="KW-1133">Transmembrane helix</keyword>
<evidence type="ECO:0000313" key="7">
    <source>
        <dbReference type="EMBL" id="MST62106.1"/>
    </source>
</evidence>
<feature type="transmembrane region" description="Helical" evidence="6">
    <location>
        <begin position="10"/>
        <end position="28"/>
    </location>
</feature>
<dbReference type="InterPro" id="IPR051461">
    <property type="entry name" value="UPF0750_membrane"/>
</dbReference>
<sequence>MDKRCMTKKLLQMAIGTLILSFGIYNFYYQNGITEGGVLGLLLIFKNVFNVDVSLSNVFIDGLLILLGFRFFGKKFFGYTIFSTVVFSIVYGIFEKFGFLVTVDNNIIAAILGGVCVGVGCGIIINAGGAAGGDDIVALIFSKMSNVSIGKVYLITDVTVLALSLSYLPASKIIYSIIAVVVSGQVINIMYKFNDSIELVPDLTPVADGKLAA</sequence>
<feature type="transmembrane region" description="Helical" evidence="6">
    <location>
        <begin position="106"/>
        <end position="128"/>
    </location>
</feature>
<dbReference type="Proteomes" id="UP000440713">
    <property type="component" value="Unassembled WGS sequence"/>
</dbReference>
<evidence type="ECO:0000313" key="8">
    <source>
        <dbReference type="Proteomes" id="UP000440713"/>
    </source>
</evidence>
<feature type="transmembrane region" description="Helical" evidence="6">
    <location>
        <begin position="48"/>
        <end position="69"/>
    </location>
</feature>
<protein>
    <submittedName>
        <fullName evidence="7">YitT family protein</fullName>
    </submittedName>
</protein>
<evidence type="ECO:0000256" key="1">
    <source>
        <dbReference type="ARBA" id="ARBA00004651"/>
    </source>
</evidence>
<name>A0A6N7XBP9_9FIRM</name>
<keyword evidence="8" id="KW-1185">Reference proteome</keyword>
<evidence type="ECO:0000256" key="2">
    <source>
        <dbReference type="ARBA" id="ARBA00022475"/>
    </source>
</evidence>
<keyword evidence="2" id="KW-1003">Cell membrane</keyword>
<feature type="transmembrane region" description="Helical" evidence="6">
    <location>
        <begin position="76"/>
        <end position="94"/>
    </location>
</feature>
<evidence type="ECO:0000256" key="6">
    <source>
        <dbReference type="SAM" id="Phobius"/>
    </source>
</evidence>
<evidence type="ECO:0000256" key="5">
    <source>
        <dbReference type="ARBA" id="ARBA00023136"/>
    </source>
</evidence>
<evidence type="ECO:0000256" key="4">
    <source>
        <dbReference type="ARBA" id="ARBA00022989"/>
    </source>
</evidence>
<dbReference type="PANTHER" id="PTHR33545">
    <property type="entry name" value="UPF0750 MEMBRANE PROTEIN YITT-RELATED"/>
    <property type="match status" value="1"/>
</dbReference>
<comment type="caution">
    <text evidence="7">The sequence shown here is derived from an EMBL/GenBank/DDBJ whole genome shotgun (WGS) entry which is preliminary data.</text>
</comment>
<dbReference type="GO" id="GO:0005886">
    <property type="term" value="C:plasma membrane"/>
    <property type="evidence" value="ECO:0007669"/>
    <property type="project" value="UniProtKB-SubCell"/>
</dbReference>